<dbReference type="HOGENOM" id="CLU_061901_2_1_4"/>
<dbReference type="eggNOG" id="COG0242">
    <property type="taxonomic scope" value="Bacteria"/>
</dbReference>
<feature type="binding site" evidence="6">
    <location>
        <position position="125"/>
    </location>
    <ligand>
        <name>Fe cation</name>
        <dbReference type="ChEBI" id="CHEBI:24875"/>
    </ligand>
</feature>
<dbReference type="PANTHER" id="PTHR10458:SF22">
    <property type="entry name" value="PEPTIDE DEFORMYLASE"/>
    <property type="match status" value="1"/>
</dbReference>
<evidence type="ECO:0000313" key="7">
    <source>
        <dbReference type="EMBL" id="CDM23123.1"/>
    </source>
</evidence>
<sequence>MKAAGPCGGRDAPVPRHGPDLSWSFGIIVTVFDMALLPILKYPDPRLHKVAAPVRQVDDRIRQLVRDMAETMYAAPGVGLAATQVDVHERVVVIDVSEDGNDLHVLINPEITWKSDELQVYEEGCLSVPGIYDEVERSARIHVRALDERGEPYEFDAEGLLAVCVQHELDHLLGKVFVEYLSVLKQNRIRTRLRKQQREAQREAAGV</sequence>
<dbReference type="PIRSF" id="PIRSF004749">
    <property type="entry name" value="Pep_def"/>
    <property type="match status" value="1"/>
</dbReference>
<comment type="catalytic activity">
    <reaction evidence="6">
        <text>N-terminal N-formyl-L-methionyl-[peptide] + H2O = N-terminal L-methionyl-[peptide] + formate</text>
        <dbReference type="Rhea" id="RHEA:24420"/>
        <dbReference type="Rhea" id="RHEA-COMP:10639"/>
        <dbReference type="Rhea" id="RHEA-COMP:10640"/>
        <dbReference type="ChEBI" id="CHEBI:15377"/>
        <dbReference type="ChEBI" id="CHEBI:15740"/>
        <dbReference type="ChEBI" id="CHEBI:49298"/>
        <dbReference type="ChEBI" id="CHEBI:64731"/>
        <dbReference type="EC" id="3.5.1.88"/>
    </reaction>
</comment>
<reference evidence="7 8" key="1">
    <citation type="journal article" date="2014" name="BMC Microbiol.">
        <title>The oxygen-independent metabolism of cyclic monoterpenes in Castellaniella defragrans 65Phen.</title>
        <authorList>
            <person name="Petasch J."/>
            <person name="Disch E.M."/>
            <person name="Markert S."/>
            <person name="Becher D."/>
            <person name="Schweder T."/>
            <person name="Huttel B."/>
            <person name="Reinhardt R."/>
            <person name="Harder J."/>
        </authorList>
    </citation>
    <scope>NUCLEOTIDE SEQUENCE [LARGE SCALE GENOMIC DNA]</scope>
    <source>
        <strain evidence="7">65Phen</strain>
    </source>
</reference>
<dbReference type="GO" id="GO:0042586">
    <property type="term" value="F:peptide deformylase activity"/>
    <property type="evidence" value="ECO:0007669"/>
    <property type="project" value="UniProtKB-UniRule"/>
</dbReference>
<proteinExistence type="inferred from homology"/>
<evidence type="ECO:0000256" key="4">
    <source>
        <dbReference type="ARBA" id="ARBA00022917"/>
    </source>
</evidence>
<feature type="binding site" evidence="6">
    <location>
        <position position="167"/>
    </location>
    <ligand>
        <name>Fe cation</name>
        <dbReference type="ChEBI" id="CHEBI:24875"/>
    </ligand>
</feature>
<gene>
    <name evidence="6" type="primary">def</name>
    <name evidence="7" type="ORF">BN940_03241</name>
</gene>
<dbReference type="HAMAP" id="MF_00163">
    <property type="entry name" value="Pep_deformylase"/>
    <property type="match status" value="1"/>
</dbReference>
<evidence type="ECO:0000256" key="1">
    <source>
        <dbReference type="ARBA" id="ARBA00010759"/>
    </source>
</evidence>
<dbReference type="NCBIfam" id="NF001159">
    <property type="entry name" value="PRK00150.1-3"/>
    <property type="match status" value="1"/>
</dbReference>
<evidence type="ECO:0000256" key="6">
    <source>
        <dbReference type="HAMAP-Rule" id="MF_00163"/>
    </source>
</evidence>
<name>W8WTW4_CASD6</name>
<dbReference type="Proteomes" id="UP000019805">
    <property type="component" value="Chromosome"/>
</dbReference>
<dbReference type="STRING" id="1437824.BN940_03241"/>
<dbReference type="CDD" id="cd00487">
    <property type="entry name" value="Pep_deformylase"/>
    <property type="match status" value="1"/>
</dbReference>
<comment type="function">
    <text evidence="6">Removes the formyl group from the N-terminal Met of newly synthesized proteins. Requires at least a dipeptide for an efficient rate of reaction. N-terminal L-methionine is a prerequisite for activity but the enzyme has broad specificity at other positions.</text>
</comment>
<dbReference type="InterPro" id="IPR036821">
    <property type="entry name" value="Peptide_deformylase_sf"/>
</dbReference>
<dbReference type="NCBIfam" id="TIGR00079">
    <property type="entry name" value="pept_deformyl"/>
    <property type="match status" value="1"/>
</dbReference>
<dbReference type="GO" id="GO:0046872">
    <property type="term" value="F:metal ion binding"/>
    <property type="evidence" value="ECO:0007669"/>
    <property type="project" value="UniProtKB-KW"/>
</dbReference>
<feature type="binding site" evidence="6">
    <location>
        <position position="171"/>
    </location>
    <ligand>
        <name>Fe cation</name>
        <dbReference type="ChEBI" id="CHEBI:24875"/>
    </ligand>
</feature>
<dbReference type="EMBL" id="HG916765">
    <property type="protein sequence ID" value="CDM23123.1"/>
    <property type="molecule type" value="Genomic_DNA"/>
</dbReference>
<dbReference type="PRINTS" id="PR01576">
    <property type="entry name" value="PDEFORMYLASE"/>
</dbReference>
<evidence type="ECO:0000256" key="2">
    <source>
        <dbReference type="ARBA" id="ARBA00022723"/>
    </source>
</evidence>
<dbReference type="FunFam" id="3.90.45.10:FF:000001">
    <property type="entry name" value="Peptide deformylase"/>
    <property type="match status" value="1"/>
</dbReference>
<keyword evidence="8" id="KW-1185">Reference proteome</keyword>
<evidence type="ECO:0000256" key="3">
    <source>
        <dbReference type="ARBA" id="ARBA00022801"/>
    </source>
</evidence>
<comment type="cofactor">
    <cofactor evidence="6">
        <name>Fe(2+)</name>
        <dbReference type="ChEBI" id="CHEBI:29033"/>
    </cofactor>
    <text evidence="6">Binds 1 Fe(2+) ion.</text>
</comment>
<dbReference type="InterPro" id="IPR023635">
    <property type="entry name" value="Peptide_deformylase"/>
</dbReference>
<dbReference type="SUPFAM" id="SSF56420">
    <property type="entry name" value="Peptide deformylase"/>
    <property type="match status" value="1"/>
</dbReference>
<keyword evidence="2 6" id="KW-0479">Metal-binding</keyword>
<protein>
    <recommendedName>
        <fullName evidence="6">Peptide deformylase</fullName>
        <shortName evidence="6">PDF</shortName>
        <ecNumber evidence="6">3.5.1.88</ecNumber>
    </recommendedName>
    <alternativeName>
        <fullName evidence="6">Polypeptide deformylase</fullName>
    </alternativeName>
</protein>
<dbReference type="GO" id="GO:0006412">
    <property type="term" value="P:translation"/>
    <property type="evidence" value="ECO:0007669"/>
    <property type="project" value="UniProtKB-UniRule"/>
</dbReference>
<keyword evidence="4 6" id="KW-0648">Protein biosynthesis</keyword>
<accession>W8WTW4</accession>
<evidence type="ECO:0000256" key="5">
    <source>
        <dbReference type="ARBA" id="ARBA00023004"/>
    </source>
</evidence>
<keyword evidence="5 6" id="KW-0408">Iron</keyword>
<evidence type="ECO:0000313" key="8">
    <source>
        <dbReference type="Proteomes" id="UP000019805"/>
    </source>
</evidence>
<dbReference type="KEGG" id="cdn:BN940_03241"/>
<dbReference type="PANTHER" id="PTHR10458">
    <property type="entry name" value="PEPTIDE DEFORMYLASE"/>
    <property type="match status" value="1"/>
</dbReference>
<dbReference type="AlphaFoldDB" id="W8WTW4"/>
<dbReference type="PATRIC" id="fig|1437824.5.peg.643"/>
<organism evidence="7 8">
    <name type="scientific">Castellaniella defragrans (strain DSM 12143 / CCUG 39792 / 65Phen)</name>
    <name type="common">Alcaligenes defragrans</name>
    <dbReference type="NCBI Taxonomy" id="1437824"/>
    <lineage>
        <taxon>Bacteria</taxon>
        <taxon>Pseudomonadati</taxon>
        <taxon>Pseudomonadota</taxon>
        <taxon>Betaproteobacteria</taxon>
        <taxon>Burkholderiales</taxon>
        <taxon>Alcaligenaceae</taxon>
        <taxon>Castellaniella</taxon>
    </lineage>
</organism>
<keyword evidence="3 6" id="KW-0378">Hydrolase</keyword>
<comment type="similarity">
    <text evidence="1 6">Belongs to the polypeptide deformylase family.</text>
</comment>
<feature type="active site" evidence="6">
    <location>
        <position position="168"/>
    </location>
</feature>
<dbReference type="Pfam" id="PF01327">
    <property type="entry name" value="Pep_deformylase"/>
    <property type="match status" value="1"/>
</dbReference>
<dbReference type="Gene3D" id="3.90.45.10">
    <property type="entry name" value="Peptide deformylase"/>
    <property type="match status" value="1"/>
</dbReference>
<dbReference type="EC" id="3.5.1.88" evidence="6"/>